<reference evidence="23" key="1">
    <citation type="thesis" date="2020" institute="ProQuest LLC" country="789 East Eisenhower Parkway, Ann Arbor, MI, USA">
        <title>Comparative Genomics and Chromosome Evolution.</title>
        <authorList>
            <person name="Mudd A.B."/>
        </authorList>
    </citation>
    <scope>NUCLEOTIDE SEQUENCE</scope>
    <source>
        <strain evidence="23">HN-11 Male</strain>
        <tissue evidence="23">Kidney and liver</tissue>
    </source>
</reference>
<dbReference type="AlphaFoldDB" id="A0A8J6KGX1"/>
<dbReference type="Pfam" id="PF00088">
    <property type="entry name" value="Trefoil"/>
    <property type="match status" value="1"/>
</dbReference>
<comment type="caution">
    <text evidence="23">The sequence shown here is derived from an EMBL/GenBank/DDBJ whole genome shotgun (WGS) entry which is preliminary data.</text>
</comment>
<dbReference type="Pfam" id="PF23344">
    <property type="entry name" value="ZP-N"/>
    <property type="match status" value="1"/>
</dbReference>
<dbReference type="Gene3D" id="2.60.40.4100">
    <property type="entry name" value="Zona pellucida, ZP-C domain"/>
    <property type="match status" value="1"/>
</dbReference>
<feature type="transmembrane region" description="Helical" evidence="19">
    <location>
        <begin position="513"/>
        <end position="536"/>
    </location>
</feature>
<sequence>MGLARAGVGLVVALWLYGLGSLVGALQDYWEDPAHLQCGAEAMEFSLPSVLQDAVFALVVIDQNGKPHYLHNDSTCGTWIGQMSDGSLVVGFAFDGCYVREENGNYVVTITLEEILRDGNSQYHKKELACPILLAMDAPSPGECTSVQREERLQCAKDSVSREICEGLGCCFSQYDLILRCYYGKKLTAICTDSNIMVAISKDLTTPSLILDSVHVVDVNSNSCPNLRVTRTDSFIAYQFPLSCGAANQEPDMPVVYENTFVATNLVTTWRTGSITRDSTMRVTVRCSYSHTDVVPLQVEVLTLPPPLPVSTSGPLLLEMRIAEDFQYNSYYTDQDYPIERVLRDPVHVEVQILQRTDPSLVLVLDNCWATNSPVPTDDPQWLILTNSCPYSGDNYLTQLVPVGPSSQGISFPTHYKRFIVSTFTFVDSRTQAALNGLVFFHCSASVCVPSAVESCSVNCAQRQKRMVTTQAPEDAPTTVTSQGPVIFYSEEYKMDKAVREEERRLDFEDALAWLQGAATAGLILMVCLLGIYLYLCLSRRQKKHAVFTVNA</sequence>
<name>A0A8J6KGX1_ELECQ</name>
<dbReference type="Proteomes" id="UP000770717">
    <property type="component" value="Unassembled WGS sequence"/>
</dbReference>
<evidence type="ECO:0000256" key="15">
    <source>
        <dbReference type="ARBA" id="ARBA00040238"/>
    </source>
</evidence>
<evidence type="ECO:0000256" key="14">
    <source>
        <dbReference type="ARBA" id="ARBA00037545"/>
    </source>
</evidence>
<protein>
    <recommendedName>
        <fullName evidence="15">Zona pellucida sperm-binding protein 4</fullName>
    </recommendedName>
    <alternativeName>
        <fullName evidence="17">Zona pellucida glycoprotein 4</fullName>
    </alternativeName>
    <alternativeName>
        <fullName evidence="16">Zona pellucida protein B</fullName>
    </alternativeName>
</protein>
<accession>A0A8J6KGX1</accession>
<evidence type="ECO:0000256" key="5">
    <source>
        <dbReference type="ARBA" id="ARBA00022685"/>
    </source>
</evidence>
<dbReference type="GO" id="GO:0060468">
    <property type="term" value="P:prevention of polyspermy"/>
    <property type="evidence" value="ECO:0007669"/>
    <property type="project" value="TreeGrafter"/>
</dbReference>
<dbReference type="GO" id="GO:0032190">
    <property type="term" value="F:acrosin binding"/>
    <property type="evidence" value="ECO:0007669"/>
    <property type="project" value="TreeGrafter"/>
</dbReference>
<feature type="chain" id="PRO_5035279073" description="Zona pellucida sperm-binding protein 4" evidence="20">
    <location>
        <begin position="26"/>
        <end position="552"/>
    </location>
</feature>
<organism evidence="23 24">
    <name type="scientific">Eleutherodactylus coqui</name>
    <name type="common">Puerto Rican coqui</name>
    <dbReference type="NCBI Taxonomy" id="57060"/>
    <lineage>
        <taxon>Eukaryota</taxon>
        <taxon>Metazoa</taxon>
        <taxon>Chordata</taxon>
        <taxon>Craniata</taxon>
        <taxon>Vertebrata</taxon>
        <taxon>Euteleostomi</taxon>
        <taxon>Amphibia</taxon>
        <taxon>Batrachia</taxon>
        <taxon>Anura</taxon>
        <taxon>Neobatrachia</taxon>
        <taxon>Hyloidea</taxon>
        <taxon>Eleutherodactylidae</taxon>
        <taxon>Eleutherodactylinae</taxon>
        <taxon>Eleutherodactylus</taxon>
        <taxon>Eleutherodactylus</taxon>
    </lineage>
</organism>
<dbReference type="InterPro" id="IPR051148">
    <property type="entry name" value="Zona_Pellucida_Domain_gp"/>
</dbReference>
<evidence type="ECO:0000256" key="9">
    <source>
        <dbReference type="ARBA" id="ARBA00023136"/>
    </source>
</evidence>
<dbReference type="GO" id="GO:0005886">
    <property type="term" value="C:plasma membrane"/>
    <property type="evidence" value="ECO:0007669"/>
    <property type="project" value="UniProtKB-SubCell"/>
</dbReference>
<dbReference type="GO" id="GO:0035804">
    <property type="term" value="F:structural constituent of egg coat"/>
    <property type="evidence" value="ECO:0007669"/>
    <property type="project" value="TreeGrafter"/>
</dbReference>
<evidence type="ECO:0000256" key="19">
    <source>
        <dbReference type="SAM" id="Phobius"/>
    </source>
</evidence>
<evidence type="ECO:0000256" key="6">
    <source>
        <dbReference type="ARBA" id="ARBA00022692"/>
    </source>
</evidence>
<evidence type="ECO:0000256" key="11">
    <source>
        <dbReference type="ARBA" id="ARBA00023180"/>
    </source>
</evidence>
<keyword evidence="6 19" id="KW-0812">Transmembrane</keyword>
<dbReference type="InterPro" id="IPR054554">
    <property type="entry name" value="ZP1/4_Ig-like"/>
</dbReference>
<evidence type="ECO:0000256" key="12">
    <source>
        <dbReference type="ARBA" id="ARBA00023279"/>
    </source>
</evidence>
<evidence type="ECO:0000256" key="3">
    <source>
        <dbReference type="ARBA" id="ARBA00022525"/>
    </source>
</evidence>
<feature type="domain" description="P-type" evidence="22">
    <location>
        <begin position="142"/>
        <end position="185"/>
    </location>
</feature>
<evidence type="ECO:0000256" key="16">
    <source>
        <dbReference type="ARBA" id="ARBA00042273"/>
    </source>
</evidence>
<evidence type="ECO:0000256" key="13">
    <source>
        <dbReference type="ARBA" id="ARBA00024183"/>
    </source>
</evidence>
<evidence type="ECO:0000259" key="21">
    <source>
        <dbReference type="PROSITE" id="PS51034"/>
    </source>
</evidence>
<dbReference type="InterPro" id="IPR000519">
    <property type="entry name" value="P_trefoil_dom"/>
</dbReference>
<keyword evidence="11" id="KW-0325">Glycoprotein</keyword>
<evidence type="ECO:0000259" key="22">
    <source>
        <dbReference type="PROSITE" id="PS51448"/>
    </source>
</evidence>
<evidence type="ECO:0000256" key="20">
    <source>
        <dbReference type="SAM" id="SignalP"/>
    </source>
</evidence>
<feature type="disulfide bond" evidence="18">
    <location>
        <begin position="155"/>
        <end position="170"/>
    </location>
</feature>
<keyword evidence="24" id="KW-1185">Reference proteome</keyword>
<comment type="subcellular location">
    <subcellularLocation>
        <location evidence="1">Cell membrane</location>
        <topology evidence="1">Single-pass type I membrane protein</topology>
    </subcellularLocation>
    <subcellularLocation>
        <location evidence="13">Zona pellucida</location>
    </subcellularLocation>
</comment>
<keyword evidence="9 19" id="KW-0472">Membrane</keyword>
<keyword evidence="5" id="KW-0165">Cleavage on pair of basic residues</keyword>
<keyword evidence="7 20" id="KW-0732">Signal</keyword>
<dbReference type="PANTHER" id="PTHR23343:SF31">
    <property type="entry name" value="ZONA PELLUCIDA SPERM-BINDING PROTEIN 4"/>
    <property type="match status" value="1"/>
</dbReference>
<dbReference type="PROSITE" id="PS51448">
    <property type="entry name" value="P_TREFOIL_2"/>
    <property type="match status" value="1"/>
</dbReference>
<feature type="domain" description="ZP" evidence="21">
    <location>
        <begin position="190"/>
        <end position="463"/>
    </location>
</feature>
<evidence type="ECO:0000256" key="10">
    <source>
        <dbReference type="ARBA" id="ARBA00023157"/>
    </source>
</evidence>
<dbReference type="OrthoDB" id="8919081at2759"/>
<dbReference type="PANTHER" id="PTHR23343">
    <property type="entry name" value="ZONA PELLUCIDA SPERM-BINDING PROTEIN"/>
    <property type="match status" value="1"/>
</dbReference>
<feature type="signal peptide" evidence="20">
    <location>
        <begin position="1"/>
        <end position="25"/>
    </location>
</feature>
<evidence type="ECO:0000313" key="23">
    <source>
        <dbReference type="EMBL" id="KAG9491180.1"/>
    </source>
</evidence>
<comment type="caution">
    <text evidence="18">Lacks conserved residue(s) required for the propagation of feature annotation.</text>
</comment>
<evidence type="ECO:0000256" key="17">
    <source>
        <dbReference type="ARBA" id="ARBA00042573"/>
    </source>
</evidence>
<dbReference type="SUPFAM" id="SSF57492">
    <property type="entry name" value="Trefoil"/>
    <property type="match status" value="1"/>
</dbReference>
<keyword evidence="12" id="KW-0278">Fertilization</keyword>
<evidence type="ECO:0000256" key="18">
    <source>
        <dbReference type="PROSITE-ProRule" id="PRU00779"/>
    </source>
</evidence>
<dbReference type="InterPro" id="IPR042235">
    <property type="entry name" value="ZP-C_dom"/>
</dbReference>
<dbReference type="InterPro" id="IPR044913">
    <property type="entry name" value="P_trefoil_dom_sf"/>
</dbReference>
<keyword evidence="4" id="KW-0272">Extracellular matrix</keyword>
<dbReference type="PROSITE" id="PS51034">
    <property type="entry name" value="ZP_2"/>
    <property type="match status" value="1"/>
</dbReference>
<dbReference type="GO" id="GO:0035805">
    <property type="term" value="C:egg coat"/>
    <property type="evidence" value="ECO:0007669"/>
    <property type="project" value="UniProtKB-SubCell"/>
</dbReference>
<dbReference type="CDD" id="cd00111">
    <property type="entry name" value="Trefoil"/>
    <property type="match status" value="1"/>
</dbReference>
<dbReference type="Gene3D" id="2.60.40.3210">
    <property type="entry name" value="Zona pellucida, ZP-N domain"/>
    <property type="match status" value="1"/>
</dbReference>
<evidence type="ECO:0000256" key="4">
    <source>
        <dbReference type="ARBA" id="ARBA00022530"/>
    </source>
</evidence>
<dbReference type="GO" id="GO:0007339">
    <property type="term" value="P:binding of sperm to zona pellucida"/>
    <property type="evidence" value="ECO:0007669"/>
    <property type="project" value="TreeGrafter"/>
</dbReference>
<comment type="function">
    <text evidence="14">Component of the zona pellucida, an extracellular matrix surrounding oocytes which mediates sperm binding, induction of the acrosome reaction and prevents post-fertilization polyspermy. The zona pellucida is composed of 3 to 4 glycoproteins, ZP1, ZP2, ZP3, and ZP4. ZP4 may act as a sperm receptor.</text>
</comment>
<gene>
    <name evidence="23" type="ORF">GDO78_006513</name>
</gene>
<dbReference type="SMART" id="SM00018">
    <property type="entry name" value="PD"/>
    <property type="match status" value="1"/>
</dbReference>
<dbReference type="Pfam" id="PF00100">
    <property type="entry name" value="Zona_pellucida"/>
    <property type="match status" value="1"/>
</dbReference>
<proteinExistence type="predicted"/>
<keyword evidence="3" id="KW-0964">Secreted</keyword>
<keyword evidence="8 19" id="KW-1133">Transmembrane helix</keyword>
<dbReference type="InterPro" id="IPR001507">
    <property type="entry name" value="ZP_dom"/>
</dbReference>
<dbReference type="Gene3D" id="4.10.110.10">
    <property type="entry name" value="Spasmolytic Protein, domain 1"/>
    <property type="match status" value="1"/>
</dbReference>
<dbReference type="Pfam" id="PF22821">
    <property type="entry name" value="ZP1_ZP4_Ig-like"/>
    <property type="match status" value="1"/>
</dbReference>
<dbReference type="InterPro" id="IPR055356">
    <property type="entry name" value="ZP-N"/>
</dbReference>
<keyword evidence="2" id="KW-1003">Cell membrane</keyword>
<dbReference type="SMART" id="SM00241">
    <property type="entry name" value="ZP"/>
    <property type="match status" value="1"/>
</dbReference>
<keyword evidence="10 18" id="KW-1015">Disulfide bond</keyword>
<evidence type="ECO:0000256" key="2">
    <source>
        <dbReference type="ARBA" id="ARBA00022475"/>
    </source>
</evidence>
<dbReference type="InterPro" id="IPR055355">
    <property type="entry name" value="ZP-C"/>
</dbReference>
<dbReference type="EMBL" id="WNTK01000002">
    <property type="protein sequence ID" value="KAG9491180.1"/>
    <property type="molecule type" value="Genomic_DNA"/>
</dbReference>
<evidence type="ECO:0000256" key="8">
    <source>
        <dbReference type="ARBA" id="ARBA00022989"/>
    </source>
</evidence>
<evidence type="ECO:0000256" key="7">
    <source>
        <dbReference type="ARBA" id="ARBA00022729"/>
    </source>
</evidence>
<evidence type="ECO:0000313" key="24">
    <source>
        <dbReference type="Proteomes" id="UP000770717"/>
    </source>
</evidence>
<evidence type="ECO:0000256" key="1">
    <source>
        <dbReference type="ARBA" id="ARBA00004251"/>
    </source>
</evidence>